<evidence type="ECO:0000259" key="1">
    <source>
        <dbReference type="Pfam" id="PF14321"/>
    </source>
</evidence>
<sequence length="334" mass="35089">MMNNKLGRIAGYSLIAGLGLSLLTACGGSSSNGSAKSSTASFSVTDAPVDDIDAVKITFSRIDLKPANGDIVSLTFDEPVVIDNLLDLTGNAASPIISDAVVPAGDYQWLRIFVTGGFPDSTVLPKLGNETDLFIPGQQNGNANNNGTPRSLKLNTGFTVPTGGNADFTIDFVLRKGLTKPANSDHYLLRPAMRLVNNVEVGTISGTVDNTVIASNACGPTGISVYLYEGDLNANSQVPDDIYDPNINADIDEVSDDVSGQRPISSAEVSMNDSSVYTFEIGFVRATEAGYSLALTCQSSLDDAASDDDINFIEVLPVVVTANQTSELSFTQPL</sequence>
<comment type="caution">
    <text evidence="2">The sequence shown here is derived from an EMBL/GenBank/DDBJ whole genome shotgun (WGS) entry which is preliminary data.</text>
</comment>
<protein>
    <submittedName>
        <fullName evidence="2">DUF4382 domain-containing protein</fullName>
    </submittedName>
</protein>
<proteinExistence type="predicted"/>
<dbReference type="EMBL" id="JBFRYA010000013">
    <property type="protein sequence ID" value="MEX1670097.1"/>
    <property type="molecule type" value="Genomic_DNA"/>
</dbReference>
<feature type="domain" description="DUF4382" evidence="1">
    <location>
        <begin position="38"/>
        <end position="191"/>
    </location>
</feature>
<accession>A0ABV3U954</accession>
<name>A0ABV3U954_9GAMM</name>
<dbReference type="InterPro" id="IPR025491">
    <property type="entry name" value="DUF4382"/>
</dbReference>
<evidence type="ECO:0000313" key="3">
    <source>
        <dbReference type="Proteomes" id="UP001557485"/>
    </source>
</evidence>
<evidence type="ECO:0000313" key="2">
    <source>
        <dbReference type="EMBL" id="MEX1670097.1"/>
    </source>
</evidence>
<organism evidence="2 3">
    <name type="scientific">Zhongshania guokunii</name>
    <dbReference type="NCBI Taxonomy" id="641783"/>
    <lineage>
        <taxon>Bacteria</taxon>
        <taxon>Pseudomonadati</taxon>
        <taxon>Pseudomonadota</taxon>
        <taxon>Gammaproteobacteria</taxon>
        <taxon>Cellvibrionales</taxon>
        <taxon>Spongiibacteraceae</taxon>
        <taxon>Zhongshania</taxon>
    </lineage>
</organism>
<reference evidence="2 3" key="1">
    <citation type="journal article" date="2011" name="Int. J. Syst. Evol. Microbiol.">
        <title>Zhongshania antarctica gen. nov., sp. nov. and Zhongshania guokunii sp. nov., gammaproteobacteria respectively isolated from coastal attached (fast) ice and surface seawater of the Antarctic.</title>
        <authorList>
            <person name="Li H.J."/>
            <person name="Zhang X.Y."/>
            <person name="Chen C.X."/>
            <person name="Zhang Y.J."/>
            <person name="Gao Z.M."/>
            <person name="Yu Y."/>
            <person name="Chen X.L."/>
            <person name="Chen B."/>
            <person name="Zhang Y.Z."/>
        </authorList>
    </citation>
    <scope>NUCLEOTIDE SEQUENCE [LARGE SCALE GENOMIC DNA]</scope>
    <source>
        <strain evidence="2 3">ZS6-22T</strain>
    </source>
</reference>
<dbReference type="Proteomes" id="UP001557485">
    <property type="component" value="Unassembled WGS sequence"/>
</dbReference>
<gene>
    <name evidence="2" type="ORF">AB4876_14340</name>
</gene>
<dbReference type="Pfam" id="PF14321">
    <property type="entry name" value="DUF4382"/>
    <property type="match status" value="1"/>
</dbReference>
<keyword evidence="3" id="KW-1185">Reference proteome</keyword>
<dbReference type="RefSeq" id="WP_368382464.1">
    <property type="nucleotide sequence ID" value="NZ_JBFRYA010000013.1"/>
</dbReference>
<dbReference type="PROSITE" id="PS51257">
    <property type="entry name" value="PROKAR_LIPOPROTEIN"/>
    <property type="match status" value="1"/>
</dbReference>